<feature type="compositionally biased region" description="Basic and acidic residues" evidence="19">
    <location>
        <begin position="852"/>
        <end position="864"/>
    </location>
</feature>
<dbReference type="HOGENOM" id="CLU_006354_2_7_0"/>
<feature type="region of interest" description="Disordered" evidence="19">
    <location>
        <begin position="791"/>
        <end position="865"/>
    </location>
</feature>
<evidence type="ECO:0000256" key="7">
    <source>
        <dbReference type="ARBA" id="ARBA00022676"/>
    </source>
</evidence>
<dbReference type="Gene3D" id="3.40.710.10">
    <property type="entry name" value="DD-peptidase/beta-lactamase superfamily"/>
    <property type="match status" value="1"/>
</dbReference>
<dbReference type="GO" id="GO:0009252">
    <property type="term" value="P:peptidoglycan biosynthetic process"/>
    <property type="evidence" value="ECO:0007669"/>
    <property type="project" value="UniProtKB-KW"/>
</dbReference>
<comment type="pathway">
    <text evidence="2">Cell wall biogenesis; peptidoglycan biosynthesis.</text>
</comment>
<evidence type="ECO:0000313" key="23">
    <source>
        <dbReference type="EMBL" id="ABJ82994.1"/>
    </source>
</evidence>
<protein>
    <recommendedName>
        <fullName evidence="17">peptidoglycan glycosyltransferase</fullName>
        <ecNumber evidence="17">2.4.99.28</ecNumber>
    </recommendedName>
</protein>
<keyword evidence="7 23" id="KW-0328">Glycosyltransferase</keyword>
<evidence type="ECO:0000256" key="11">
    <source>
        <dbReference type="ARBA" id="ARBA00022960"/>
    </source>
</evidence>
<feature type="domain" description="Penicillin-binding protein transpeptidase" evidence="21">
    <location>
        <begin position="451"/>
        <end position="726"/>
    </location>
</feature>
<dbReference type="Pfam" id="PF00912">
    <property type="entry name" value="Transgly"/>
    <property type="match status" value="1"/>
</dbReference>
<evidence type="ECO:0000259" key="21">
    <source>
        <dbReference type="Pfam" id="PF00905"/>
    </source>
</evidence>
<keyword evidence="16" id="KW-0961">Cell wall biogenesis/degradation</keyword>
<evidence type="ECO:0000256" key="2">
    <source>
        <dbReference type="ARBA" id="ARBA00004752"/>
    </source>
</evidence>
<dbReference type="GO" id="GO:0006508">
    <property type="term" value="P:proteolysis"/>
    <property type="evidence" value="ECO:0007669"/>
    <property type="project" value="UniProtKB-KW"/>
</dbReference>
<dbReference type="NCBIfam" id="TIGR02074">
    <property type="entry name" value="PBP_1a_fam"/>
    <property type="match status" value="1"/>
</dbReference>
<dbReference type="PANTHER" id="PTHR32282">
    <property type="entry name" value="BINDING PROTEIN TRANSPEPTIDASE, PUTATIVE-RELATED"/>
    <property type="match status" value="1"/>
</dbReference>
<keyword evidence="14 20" id="KW-0472">Membrane</keyword>
<dbReference type="InterPro" id="IPR012338">
    <property type="entry name" value="Beta-lactam/transpept-like"/>
</dbReference>
<dbReference type="EC" id="2.4.99.28" evidence="17"/>
<dbReference type="InterPro" id="IPR001264">
    <property type="entry name" value="Glyco_trans_51"/>
</dbReference>
<dbReference type="AlphaFoldDB" id="Q026S5"/>
<dbReference type="InterPro" id="IPR023346">
    <property type="entry name" value="Lysozyme-like_dom_sf"/>
</dbReference>
<dbReference type="EMBL" id="CP000473">
    <property type="protein sequence ID" value="ABJ82994.1"/>
    <property type="molecule type" value="Genomic_DNA"/>
</dbReference>
<evidence type="ECO:0000256" key="5">
    <source>
        <dbReference type="ARBA" id="ARBA00022645"/>
    </source>
</evidence>
<dbReference type="PANTHER" id="PTHR32282:SF27">
    <property type="entry name" value="PENICILLIN-BINDING PROTEIN 1A"/>
    <property type="match status" value="1"/>
</dbReference>
<evidence type="ECO:0000256" key="14">
    <source>
        <dbReference type="ARBA" id="ARBA00023136"/>
    </source>
</evidence>
<evidence type="ECO:0000256" key="3">
    <source>
        <dbReference type="ARBA" id="ARBA00007090"/>
    </source>
</evidence>
<keyword evidence="5" id="KW-0121">Carboxypeptidase</keyword>
<dbReference type="GO" id="GO:0071555">
    <property type="term" value="P:cell wall organization"/>
    <property type="evidence" value="ECO:0007669"/>
    <property type="project" value="UniProtKB-KW"/>
</dbReference>
<evidence type="ECO:0000256" key="17">
    <source>
        <dbReference type="ARBA" id="ARBA00044770"/>
    </source>
</evidence>
<evidence type="ECO:0000259" key="22">
    <source>
        <dbReference type="Pfam" id="PF00912"/>
    </source>
</evidence>
<evidence type="ECO:0000256" key="13">
    <source>
        <dbReference type="ARBA" id="ARBA00022989"/>
    </source>
</evidence>
<dbReference type="GO" id="GO:0030288">
    <property type="term" value="C:outer membrane-bounded periplasmic space"/>
    <property type="evidence" value="ECO:0007669"/>
    <property type="project" value="TreeGrafter"/>
</dbReference>
<dbReference type="SUPFAM" id="SSF56601">
    <property type="entry name" value="beta-lactamase/transpeptidase-like"/>
    <property type="match status" value="1"/>
</dbReference>
<proteinExistence type="inferred from homology"/>
<sequence>MRELEVVAKPQEKNQKMKVRVPRGSGLTRILLGPTGRIFMILFSLFTILGLGTFTWFYAKYAHVIDEKLRAGVFANSAKIFAAPQSVAVGDATSPVEIAAELRRSGYTESRGNPVGYYQLHPNSIDIYPQADSYFDQEPGILRFSAGKISQIVSLGDNTARSQYQLEPQLIQAISGTAREKRRMVKFHDIPKILVEAVTSAEDKRFFQHSGFDPIRIIKAAYVDIKEGRKDQGASTLSMQTARMFFLTQDKRWTRKLAEVIITLQLEQKLSKEDIFEYYANQVDLGWRGTFHIVGFGQASEAYLGKELNSITLPEAAEIAGMIQRPGYFDPFRHPERLKDRRNIVLQLMRQNGIISDRDYALAIDTPLTVTKSGSTSVEAPYFVDMVNDTLQSKFQDADFQSNAFRIYTTIDMHLQRAAVEAVRLGMIGVDEQIKKQRRFRGQTPPVPQVALVAIDPHTGEVKALVGGRNYGLSQLNHTLAKRQPGSIFKPFVYATALDTAVEGGPKVLTASTIVVDEPTTFYFDPSQPPYQPSNFEHKFMGPVTLRDALAHSLNVATVKVGQMVGFDNVVAMANRAGMNYKIQPTPAVALGAYEITPLEAVGAYTIFANGGDYIKPSFLSMVRAQDGKVVYKNKVEEKQVLDPRVAYLTTNLMEEVLRSGTAAGVRARYKLTMPAAGKTGTSHDGWFAGYTSELLCVVWVGLDDNKTIDLEGAHSAAPIWAEFMKRALEYREYRDAKPFKAPAGIVSMTIDPESGMPAAPACPKTRNEVYIAGTEPVGVCPLHGGRGGVTTNSGWDTTPPPVPAPAGSGSPVITGSQGDGQVPADSVARRAARQAAAGRQANTPPPAPETPTKDNSKKPEKKGIFQRIFGVFK</sequence>
<dbReference type="GO" id="GO:0008955">
    <property type="term" value="F:peptidoglycan glycosyltransferase activity"/>
    <property type="evidence" value="ECO:0007669"/>
    <property type="project" value="UniProtKB-EC"/>
</dbReference>
<dbReference type="InterPro" id="IPR001460">
    <property type="entry name" value="PCN-bd_Tpept"/>
</dbReference>
<feature type="transmembrane region" description="Helical" evidence="20">
    <location>
        <begin position="38"/>
        <end position="59"/>
    </location>
</feature>
<dbReference type="GO" id="GO:0008658">
    <property type="term" value="F:penicillin binding"/>
    <property type="evidence" value="ECO:0007669"/>
    <property type="project" value="InterPro"/>
</dbReference>
<keyword evidence="11" id="KW-0133">Cell shape</keyword>
<evidence type="ECO:0000256" key="9">
    <source>
        <dbReference type="ARBA" id="ARBA00022692"/>
    </source>
</evidence>
<accession>Q026S5</accession>
<dbReference type="KEGG" id="sus:Acid_2004"/>
<dbReference type="InterPro" id="IPR036950">
    <property type="entry name" value="PBP_transglycosylase"/>
</dbReference>
<keyword evidence="9 20" id="KW-0812">Transmembrane</keyword>
<dbReference type="STRING" id="234267.Acid_2004"/>
<evidence type="ECO:0000256" key="10">
    <source>
        <dbReference type="ARBA" id="ARBA00022801"/>
    </source>
</evidence>
<gene>
    <name evidence="23" type="ordered locus">Acid_2004</name>
</gene>
<keyword evidence="12" id="KW-0573">Peptidoglycan synthesis</keyword>
<organism evidence="23">
    <name type="scientific">Solibacter usitatus (strain Ellin6076)</name>
    <dbReference type="NCBI Taxonomy" id="234267"/>
    <lineage>
        <taxon>Bacteria</taxon>
        <taxon>Pseudomonadati</taxon>
        <taxon>Acidobacteriota</taxon>
        <taxon>Terriglobia</taxon>
        <taxon>Bryobacterales</taxon>
        <taxon>Solibacteraceae</taxon>
        <taxon>Candidatus Solibacter</taxon>
    </lineage>
</organism>
<keyword evidence="13 20" id="KW-1133">Transmembrane helix</keyword>
<evidence type="ECO:0000256" key="6">
    <source>
        <dbReference type="ARBA" id="ARBA00022670"/>
    </source>
</evidence>
<keyword evidence="6" id="KW-0645">Protease</keyword>
<dbReference type="CAZy" id="GT51">
    <property type="family name" value="Glycosyltransferase Family 51"/>
</dbReference>
<dbReference type="GO" id="GO:0016020">
    <property type="term" value="C:membrane"/>
    <property type="evidence" value="ECO:0007669"/>
    <property type="project" value="UniProtKB-SubCell"/>
</dbReference>
<dbReference type="SUPFAM" id="SSF53955">
    <property type="entry name" value="Lysozyme-like"/>
    <property type="match status" value="1"/>
</dbReference>
<comment type="catalytic activity">
    <reaction evidence="18">
        <text>[GlcNAc-(1-&gt;4)-Mur2Ac(oyl-L-Ala-gamma-D-Glu-L-Lys-D-Ala-D-Ala)](n)-di-trans,octa-cis-undecaprenyl diphosphate + beta-D-GlcNAc-(1-&gt;4)-Mur2Ac(oyl-L-Ala-gamma-D-Glu-L-Lys-D-Ala-D-Ala)-di-trans,octa-cis-undecaprenyl diphosphate = [GlcNAc-(1-&gt;4)-Mur2Ac(oyl-L-Ala-gamma-D-Glu-L-Lys-D-Ala-D-Ala)](n+1)-di-trans,octa-cis-undecaprenyl diphosphate + di-trans,octa-cis-undecaprenyl diphosphate + H(+)</text>
        <dbReference type="Rhea" id="RHEA:23708"/>
        <dbReference type="Rhea" id="RHEA-COMP:9602"/>
        <dbReference type="Rhea" id="RHEA-COMP:9603"/>
        <dbReference type="ChEBI" id="CHEBI:15378"/>
        <dbReference type="ChEBI" id="CHEBI:58405"/>
        <dbReference type="ChEBI" id="CHEBI:60033"/>
        <dbReference type="ChEBI" id="CHEBI:78435"/>
        <dbReference type="EC" id="2.4.99.28"/>
    </reaction>
</comment>
<keyword evidence="10" id="KW-0378">Hydrolase</keyword>
<evidence type="ECO:0000256" key="8">
    <source>
        <dbReference type="ARBA" id="ARBA00022679"/>
    </source>
</evidence>
<evidence type="ECO:0000256" key="16">
    <source>
        <dbReference type="ARBA" id="ARBA00023316"/>
    </source>
</evidence>
<evidence type="ECO:0000256" key="1">
    <source>
        <dbReference type="ARBA" id="ARBA00004370"/>
    </source>
</evidence>
<keyword evidence="15" id="KW-0511">Multifunctional enzyme</keyword>
<dbReference type="InterPro" id="IPR050396">
    <property type="entry name" value="Glycosyltr_51/Transpeptidase"/>
</dbReference>
<dbReference type="InParanoid" id="Q026S5"/>
<reference evidence="23" key="1">
    <citation type="submission" date="2006-10" db="EMBL/GenBank/DDBJ databases">
        <title>Complete sequence of Solibacter usitatus Ellin6076.</title>
        <authorList>
            <consortium name="US DOE Joint Genome Institute"/>
            <person name="Copeland A."/>
            <person name="Lucas S."/>
            <person name="Lapidus A."/>
            <person name="Barry K."/>
            <person name="Detter J.C."/>
            <person name="Glavina del Rio T."/>
            <person name="Hammon N."/>
            <person name="Israni S."/>
            <person name="Dalin E."/>
            <person name="Tice H."/>
            <person name="Pitluck S."/>
            <person name="Thompson L.S."/>
            <person name="Brettin T."/>
            <person name="Bruce D."/>
            <person name="Han C."/>
            <person name="Tapia R."/>
            <person name="Gilna P."/>
            <person name="Schmutz J."/>
            <person name="Larimer F."/>
            <person name="Land M."/>
            <person name="Hauser L."/>
            <person name="Kyrpides N."/>
            <person name="Mikhailova N."/>
            <person name="Janssen P.H."/>
            <person name="Kuske C.R."/>
            <person name="Richardson P."/>
        </authorList>
    </citation>
    <scope>NUCLEOTIDE SEQUENCE</scope>
    <source>
        <strain evidence="23">Ellin6076</strain>
    </source>
</reference>
<dbReference type="Pfam" id="PF00905">
    <property type="entry name" value="Transpeptidase"/>
    <property type="match status" value="1"/>
</dbReference>
<comment type="subcellular location">
    <subcellularLocation>
        <location evidence="1">Membrane</location>
    </subcellularLocation>
</comment>
<evidence type="ECO:0000256" key="4">
    <source>
        <dbReference type="ARBA" id="ARBA00007739"/>
    </source>
</evidence>
<comment type="similarity">
    <text evidence="4">In the N-terminal section; belongs to the glycosyltransferase 51 family.</text>
</comment>
<evidence type="ECO:0000256" key="12">
    <source>
        <dbReference type="ARBA" id="ARBA00022984"/>
    </source>
</evidence>
<evidence type="ECO:0000256" key="15">
    <source>
        <dbReference type="ARBA" id="ARBA00023268"/>
    </source>
</evidence>
<dbReference type="GO" id="GO:0004180">
    <property type="term" value="F:carboxypeptidase activity"/>
    <property type="evidence" value="ECO:0007669"/>
    <property type="project" value="UniProtKB-KW"/>
</dbReference>
<evidence type="ECO:0000256" key="18">
    <source>
        <dbReference type="ARBA" id="ARBA00049902"/>
    </source>
</evidence>
<name>Q026S5_SOLUE</name>
<evidence type="ECO:0000256" key="20">
    <source>
        <dbReference type="SAM" id="Phobius"/>
    </source>
</evidence>
<feature type="domain" description="Glycosyl transferase family 51" evidence="22">
    <location>
        <begin position="171"/>
        <end position="349"/>
    </location>
</feature>
<evidence type="ECO:0000256" key="19">
    <source>
        <dbReference type="SAM" id="MobiDB-lite"/>
    </source>
</evidence>
<dbReference type="FunCoup" id="Q026S5">
    <property type="interactions" value="162"/>
</dbReference>
<comment type="similarity">
    <text evidence="3">In the C-terminal section; belongs to the transpeptidase family.</text>
</comment>
<keyword evidence="8 23" id="KW-0808">Transferase</keyword>
<dbReference type="Gene3D" id="1.10.3810.10">
    <property type="entry name" value="Biosynthetic peptidoglycan transglycosylase-like"/>
    <property type="match status" value="1"/>
</dbReference>
<dbReference type="GO" id="GO:0008360">
    <property type="term" value="P:regulation of cell shape"/>
    <property type="evidence" value="ECO:0007669"/>
    <property type="project" value="UniProtKB-KW"/>
</dbReference>
<dbReference type="eggNOG" id="COG0744">
    <property type="taxonomic scope" value="Bacteria"/>
</dbReference>